<name>A0A918TTM4_9BACT</name>
<comment type="caution">
    <text evidence="2">The sequence shown here is derived from an EMBL/GenBank/DDBJ whole genome shotgun (WGS) entry which is preliminary data.</text>
</comment>
<keyword evidence="3" id="KW-1185">Reference proteome</keyword>
<evidence type="ECO:0000313" key="2">
    <source>
        <dbReference type="EMBL" id="GHC63062.1"/>
    </source>
</evidence>
<reference evidence="2" key="1">
    <citation type="journal article" date="2014" name="Int. J. Syst. Evol. Microbiol.">
        <title>Complete genome sequence of Corynebacterium casei LMG S-19264T (=DSM 44701T), isolated from a smear-ripened cheese.</title>
        <authorList>
            <consortium name="US DOE Joint Genome Institute (JGI-PGF)"/>
            <person name="Walter F."/>
            <person name="Albersmeier A."/>
            <person name="Kalinowski J."/>
            <person name="Ruckert C."/>
        </authorList>
    </citation>
    <scope>NUCLEOTIDE SEQUENCE</scope>
    <source>
        <strain evidence="2">KCTC 12988</strain>
    </source>
</reference>
<gene>
    <name evidence="2" type="ORF">GCM10007100_33100</name>
</gene>
<dbReference type="Proteomes" id="UP000644507">
    <property type="component" value="Unassembled WGS sequence"/>
</dbReference>
<keyword evidence="1" id="KW-1133">Transmembrane helix</keyword>
<proteinExistence type="predicted"/>
<dbReference type="AlphaFoldDB" id="A0A918TTM4"/>
<protein>
    <submittedName>
        <fullName evidence="2">Uncharacterized protein</fullName>
    </submittedName>
</protein>
<dbReference type="RefSeq" id="WP_189572457.1">
    <property type="nucleotide sequence ID" value="NZ_BMXI01000016.1"/>
</dbReference>
<keyword evidence="1" id="KW-0472">Membrane</keyword>
<feature type="transmembrane region" description="Helical" evidence="1">
    <location>
        <begin position="65"/>
        <end position="90"/>
    </location>
</feature>
<dbReference type="EMBL" id="BMXI01000016">
    <property type="protein sequence ID" value="GHC63062.1"/>
    <property type="molecule type" value="Genomic_DNA"/>
</dbReference>
<organism evidence="2 3">
    <name type="scientific">Roseibacillus persicicus</name>
    <dbReference type="NCBI Taxonomy" id="454148"/>
    <lineage>
        <taxon>Bacteria</taxon>
        <taxon>Pseudomonadati</taxon>
        <taxon>Verrucomicrobiota</taxon>
        <taxon>Verrucomicrobiia</taxon>
        <taxon>Verrucomicrobiales</taxon>
        <taxon>Verrucomicrobiaceae</taxon>
        <taxon>Roseibacillus</taxon>
    </lineage>
</organism>
<reference evidence="2" key="2">
    <citation type="submission" date="2020-09" db="EMBL/GenBank/DDBJ databases">
        <authorList>
            <person name="Sun Q."/>
            <person name="Kim S."/>
        </authorList>
    </citation>
    <scope>NUCLEOTIDE SEQUENCE</scope>
    <source>
        <strain evidence="2">KCTC 12988</strain>
    </source>
</reference>
<evidence type="ECO:0000313" key="3">
    <source>
        <dbReference type="Proteomes" id="UP000644507"/>
    </source>
</evidence>
<keyword evidence="1" id="KW-0812">Transmembrane</keyword>
<feature type="transmembrane region" description="Helical" evidence="1">
    <location>
        <begin position="25"/>
        <end position="45"/>
    </location>
</feature>
<accession>A0A918TTM4</accession>
<sequence length="186" mass="20713">MKTNYPEVFAIELDRDEVAREFAQLYRVSSLMLLGAVGFLVWLAVFTKSLEFLSYNPNSVVPNEVLVVGFFILSTVLVVAGVWLLSELIYRTIGKRMGAKRAAGFSVDVEGAFLRIIDGISDRKIHFRQIGDYEAVSSKRKNKPTVGTVRMRIVSGGANTSFLSLYGVKELIATRDLLAEVDAERE</sequence>
<evidence type="ECO:0000256" key="1">
    <source>
        <dbReference type="SAM" id="Phobius"/>
    </source>
</evidence>